<reference evidence="1" key="1">
    <citation type="submission" date="2020-10" db="EMBL/GenBank/DDBJ databases">
        <title>Ca. Dormibacterota MAGs.</title>
        <authorList>
            <person name="Montgomery K."/>
        </authorList>
    </citation>
    <scope>NUCLEOTIDE SEQUENCE [LARGE SCALE GENOMIC DNA]</scope>
    <source>
        <strain evidence="1">SC8812_S17_10</strain>
    </source>
</reference>
<evidence type="ECO:0000313" key="2">
    <source>
        <dbReference type="Proteomes" id="UP000612893"/>
    </source>
</evidence>
<name>A0A934NAN8_9BACT</name>
<feature type="non-terminal residue" evidence="1">
    <location>
        <position position="1"/>
    </location>
</feature>
<dbReference type="EMBL" id="JAEKNR010000195">
    <property type="protein sequence ID" value="MBJ7600213.1"/>
    <property type="molecule type" value="Genomic_DNA"/>
</dbReference>
<gene>
    <name evidence="1" type="ORF">JF922_19340</name>
</gene>
<dbReference type="Proteomes" id="UP000612893">
    <property type="component" value="Unassembled WGS sequence"/>
</dbReference>
<accession>A0A934NAN8</accession>
<dbReference type="AlphaFoldDB" id="A0A934NAN8"/>
<dbReference type="SUPFAM" id="SSF53756">
    <property type="entry name" value="UDP-Glycosyltransferase/glycogen phosphorylase"/>
    <property type="match status" value="1"/>
</dbReference>
<evidence type="ECO:0000313" key="1">
    <source>
        <dbReference type="EMBL" id="MBJ7600213.1"/>
    </source>
</evidence>
<evidence type="ECO:0008006" key="3">
    <source>
        <dbReference type="Google" id="ProtNLM"/>
    </source>
</evidence>
<proteinExistence type="predicted"/>
<organism evidence="1 2">
    <name type="scientific">Candidatus Nephthysia bennettiae</name>
    <dbReference type="NCBI Taxonomy" id="3127016"/>
    <lineage>
        <taxon>Bacteria</taxon>
        <taxon>Bacillati</taxon>
        <taxon>Candidatus Dormiibacterota</taxon>
        <taxon>Candidatus Dormibacteria</taxon>
        <taxon>Candidatus Dormibacterales</taxon>
        <taxon>Candidatus Dormibacteraceae</taxon>
        <taxon>Candidatus Nephthysia</taxon>
    </lineage>
</organism>
<sequence>PPFVRERLRACRGLPPVALLEQTPVGWRWAGGPEPLDEDLVATAMGCASAVVATEPRRLLEALAWGAPCVTSEEAADEVGAVVPRDLLVGRDGGERLQLATRLAGDPEQSAELSWAGRKLIERWYDAGRAALRLVDLLGLRPEAPESPVALELALLGTPDDGPVVARLIAATAHDPGGR</sequence>
<protein>
    <recommendedName>
        <fullName evidence="3">Glycosyltransferase</fullName>
    </recommendedName>
</protein>
<keyword evidence="2" id="KW-1185">Reference proteome</keyword>
<comment type="caution">
    <text evidence="1">The sequence shown here is derived from an EMBL/GenBank/DDBJ whole genome shotgun (WGS) entry which is preliminary data.</text>
</comment>